<name>A0A1E7KAZ5_9ACTN</name>
<dbReference type="PATRIC" id="fig|943816.4.peg.1256"/>
<evidence type="ECO:0000313" key="4">
    <source>
        <dbReference type="Proteomes" id="UP000175829"/>
    </source>
</evidence>
<organism evidence="3 4">
    <name type="scientific">Streptomyces qinglanensis</name>
    <dbReference type="NCBI Taxonomy" id="943816"/>
    <lineage>
        <taxon>Bacteria</taxon>
        <taxon>Bacillati</taxon>
        <taxon>Actinomycetota</taxon>
        <taxon>Actinomycetes</taxon>
        <taxon>Kitasatosporales</taxon>
        <taxon>Streptomycetaceae</taxon>
        <taxon>Streptomyces</taxon>
    </lineage>
</organism>
<accession>A0A1E7KAZ5</accession>
<feature type="signal peptide" evidence="2">
    <location>
        <begin position="1"/>
        <end position="26"/>
    </location>
</feature>
<protein>
    <submittedName>
        <fullName evidence="3">Uncharacterized protein</fullName>
    </submittedName>
</protein>
<keyword evidence="2" id="KW-0732">Signal</keyword>
<dbReference type="EMBL" id="LJGV01000022">
    <property type="protein sequence ID" value="OEV01103.1"/>
    <property type="molecule type" value="Genomic_DNA"/>
</dbReference>
<proteinExistence type="predicted"/>
<evidence type="ECO:0000313" key="3">
    <source>
        <dbReference type="EMBL" id="OEV01103.1"/>
    </source>
</evidence>
<evidence type="ECO:0000256" key="1">
    <source>
        <dbReference type="SAM" id="MobiDB-lite"/>
    </source>
</evidence>
<dbReference type="Proteomes" id="UP000175829">
    <property type="component" value="Unassembled WGS sequence"/>
</dbReference>
<feature type="compositionally biased region" description="Basic and acidic residues" evidence="1">
    <location>
        <begin position="84"/>
        <end position="93"/>
    </location>
</feature>
<reference evidence="3 4" key="1">
    <citation type="journal article" date="2016" name="Front. Microbiol.">
        <title>Comparative Genomics Analysis of Streptomyces Species Reveals Their Adaptation to the Marine Environment and Their Diversity at the Genomic Level.</title>
        <authorList>
            <person name="Tian X."/>
            <person name="Zhang Z."/>
            <person name="Yang T."/>
            <person name="Chen M."/>
            <person name="Li J."/>
            <person name="Chen F."/>
            <person name="Yang J."/>
            <person name="Li W."/>
            <person name="Zhang B."/>
            <person name="Zhang Z."/>
            <person name="Wu J."/>
            <person name="Zhang C."/>
            <person name="Long L."/>
            <person name="Xiao J."/>
        </authorList>
    </citation>
    <scope>NUCLEOTIDE SEQUENCE [LARGE SCALE GENOMIC DNA]</scope>
    <source>
        <strain evidence="3 4">SCSIO M10379</strain>
    </source>
</reference>
<feature type="region of interest" description="Disordered" evidence="1">
    <location>
        <begin position="44"/>
        <end position="98"/>
    </location>
</feature>
<dbReference type="AlphaFoldDB" id="A0A1E7KAZ5"/>
<evidence type="ECO:0000256" key="2">
    <source>
        <dbReference type="SAM" id="SignalP"/>
    </source>
</evidence>
<feature type="chain" id="PRO_5009196370" evidence="2">
    <location>
        <begin position="27"/>
        <end position="164"/>
    </location>
</feature>
<gene>
    <name evidence="3" type="ORF">AN217_09305</name>
</gene>
<comment type="caution">
    <text evidence="3">The sequence shown here is derived from an EMBL/GenBank/DDBJ whole genome shotgun (WGS) entry which is preliminary data.</text>
</comment>
<sequence>MWCGRLLLLAALLSGLVGMHTLGHSAAGTPEAPQVAAHLTAPAVHGGSAEEAGAGEGTVSPAHSAQPPRLQGGAANTAAPHGDSAPREPDHGGGHGTGTDPLSVCLAVLGAWTAAALPGAAVTVLTPRGTDGREPCHARIRRALRPLPPPGTSSRLARLSVLRI</sequence>